<dbReference type="PRINTS" id="PR00455">
    <property type="entry name" value="HTHTETR"/>
</dbReference>
<feature type="DNA-binding region" description="H-T-H motif" evidence="2">
    <location>
        <begin position="28"/>
        <end position="47"/>
    </location>
</feature>
<dbReference type="PANTHER" id="PTHR30055">
    <property type="entry name" value="HTH-TYPE TRANSCRIPTIONAL REGULATOR RUTR"/>
    <property type="match status" value="1"/>
</dbReference>
<sequence length="191" mass="22076">MEKLAEKKKAILNSTLKLIKEKGFHGTPMSLVAKKAGVAAGTIYHYFDSKDALILELYTYTTNLVLEAMLRDNREDMDYKDQFFSRWISRCKFYIANPDALFFIEQFVNSPYHSQCTQEQNECFQNEVVQFIDRGIETGVLRKMDRRLMGIMIHSNILIAAKIHLAGKVTLGETEMQQLALMAWDSVRQNH</sequence>
<accession>A0ABW2DPI4</accession>
<dbReference type="SUPFAM" id="SSF46689">
    <property type="entry name" value="Homeodomain-like"/>
    <property type="match status" value="1"/>
</dbReference>
<dbReference type="InterPro" id="IPR001647">
    <property type="entry name" value="HTH_TetR"/>
</dbReference>
<keyword evidence="1 2" id="KW-0238">DNA-binding</keyword>
<organism evidence="4 5">
    <name type="scientific">Rufibacter roseus</name>
    <dbReference type="NCBI Taxonomy" id="1567108"/>
    <lineage>
        <taxon>Bacteria</taxon>
        <taxon>Pseudomonadati</taxon>
        <taxon>Bacteroidota</taxon>
        <taxon>Cytophagia</taxon>
        <taxon>Cytophagales</taxon>
        <taxon>Hymenobacteraceae</taxon>
        <taxon>Rufibacter</taxon>
    </lineage>
</organism>
<evidence type="ECO:0000259" key="3">
    <source>
        <dbReference type="PROSITE" id="PS50977"/>
    </source>
</evidence>
<dbReference type="SUPFAM" id="SSF48498">
    <property type="entry name" value="Tetracyclin repressor-like, C-terminal domain"/>
    <property type="match status" value="1"/>
</dbReference>
<reference evidence="5" key="1">
    <citation type="journal article" date="2019" name="Int. J. Syst. Evol. Microbiol.">
        <title>The Global Catalogue of Microorganisms (GCM) 10K type strain sequencing project: providing services to taxonomists for standard genome sequencing and annotation.</title>
        <authorList>
            <consortium name="The Broad Institute Genomics Platform"/>
            <consortium name="The Broad Institute Genome Sequencing Center for Infectious Disease"/>
            <person name="Wu L."/>
            <person name="Ma J."/>
        </authorList>
    </citation>
    <scope>NUCLEOTIDE SEQUENCE [LARGE SCALE GENOMIC DNA]</scope>
    <source>
        <strain evidence="5">CGMCC 4.7393</strain>
    </source>
</reference>
<dbReference type="PANTHER" id="PTHR30055:SF222">
    <property type="entry name" value="REGULATORY PROTEIN"/>
    <property type="match status" value="1"/>
</dbReference>
<dbReference type="InterPro" id="IPR009057">
    <property type="entry name" value="Homeodomain-like_sf"/>
</dbReference>
<dbReference type="Gene3D" id="1.10.357.10">
    <property type="entry name" value="Tetracycline Repressor, domain 2"/>
    <property type="match status" value="1"/>
</dbReference>
<dbReference type="InterPro" id="IPR032551">
    <property type="entry name" value="BscR_C"/>
</dbReference>
<dbReference type="InterPro" id="IPR050109">
    <property type="entry name" value="HTH-type_TetR-like_transc_reg"/>
</dbReference>
<comment type="caution">
    <text evidence="4">The sequence shown here is derived from an EMBL/GenBank/DDBJ whole genome shotgun (WGS) entry which is preliminary data.</text>
</comment>
<keyword evidence="5" id="KW-1185">Reference proteome</keyword>
<dbReference type="InterPro" id="IPR036271">
    <property type="entry name" value="Tet_transcr_reg_TetR-rel_C_sf"/>
</dbReference>
<dbReference type="RefSeq" id="WP_066624320.1">
    <property type="nucleotide sequence ID" value="NZ_JBHSYQ010000008.1"/>
</dbReference>
<dbReference type="Proteomes" id="UP001596405">
    <property type="component" value="Unassembled WGS sequence"/>
</dbReference>
<feature type="domain" description="HTH tetR-type" evidence="3">
    <location>
        <begin position="5"/>
        <end position="65"/>
    </location>
</feature>
<proteinExistence type="predicted"/>
<evidence type="ECO:0000256" key="1">
    <source>
        <dbReference type="ARBA" id="ARBA00023125"/>
    </source>
</evidence>
<dbReference type="PROSITE" id="PS50977">
    <property type="entry name" value="HTH_TETR_2"/>
    <property type="match status" value="1"/>
</dbReference>
<dbReference type="EMBL" id="JBHSYQ010000008">
    <property type="protein sequence ID" value="MFC6998983.1"/>
    <property type="molecule type" value="Genomic_DNA"/>
</dbReference>
<dbReference type="Pfam" id="PF00440">
    <property type="entry name" value="TetR_N"/>
    <property type="match status" value="1"/>
</dbReference>
<name>A0ABW2DPI4_9BACT</name>
<evidence type="ECO:0000256" key="2">
    <source>
        <dbReference type="PROSITE-ProRule" id="PRU00335"/>
    </source>
</evidence>
<evidence type="ECO:0000313" key="4">
    <source>
        <dbReference type="EMBL" id="MFC6998983.1"/>
    </source>
</evidence>
<dbReference type="Pfam" id="PF16295">
    <property type="entry name" value="TetR_C_10"/>
    <property type="match status" value="1"/>
</dbReference>
<gene>
    <name evidence="4" type="ORF">ACFQHR_15195</name>
</gene>
<evidence type="ECO:0000313" key="5">
    <source>
        <dbReference type="Proteomes" id="UP001596405"/>
    </source>
</evidence>
<protein>
    <submittedName>
        <fullName evidence="4">TetR/AcrR family transcriptional regulator</fullName>
    </submittedName>
</protein>